<dbReference type="Pfam" id="PF20231">
    <property type="entry name" value="DUF6589"/>
    <property type="match status" value="2"/>
</dbReference>
<evidence type="ECO:0000259" key="1">
    <source>
        <dbReference type="Pfam" id="PF20231"/>
    </source>
</evidence>
<dbReference type="AlphaFoldDB" id="A0A164P077"/>
<feature type="domain" description="DUF6589" evidence="1">
    <location>
        <begin position="134"/>
        <end position="341"/>
    </location>
</feature>
<gene>
    <name evidence="2" type="ORF">SISNIDRAFT_418590</name>
</gene>
<reference evidence="2 3" key="1">
    <citation type="journal article" date="2016" name="Mol. Biol. Evol.">
        <title>Comparative Genomics of Early-Diverging Mushroom-Forming Fungi Provides Insights into the Origins of Lignocellulose Decay Capabilities.</title>
        <authorList>
            <person name="Nagy L.G."/>
            <person name="Riley R."/>
            <person name="Tritt A."/>
            <person name="Adam C."/>
            <person name="Daum C."/>
            <person name="Floudas D."/>
            <person name="Sun H."/>
            <person name="Yadav J.S."/>
            <person name="Pangilinan J."/>
            <person name="Larsson K.H."/>
            <person name="Matsuura K."/>
            <person name="Barry K."/>
            <person name="Labutti K."/>
            <person name="Kuo R."/>
            <person name="Ohm R.A."/>
            <person name="Bhattacharya S.S."/>
            <person name="Shirouzu T."/>
            <person name="Yoshinaga Y."/>
            <person name="Martin F.M."/>
            <person name="Grigoriev I.V."/>
            <person name="Hibbett D.S."/>
        </authorList>
    </citation>
    <scope>NUCLEOTIDE SEQUENCE [LARGE SCALE GENOMIC DNA]</scope>
    <source>
        <strain evidence="2 3">HHB9708</strain>
    </source>
</reference>
<dbReference type="OrthoDB" id="3207600at2759"/>
<name>A0A164P077_9AGAM</name>
<accession>A0A164P077</accession>
<dbReference type="STRING" id="1314777.A0A164P077"/>
<proteinExistence type="predicted"/>
<keyword evidence="3" id="KW-1185">Reference proteome</keyword>
<feature type="non-terminal residue" evidence="2">
    <location>
        <position position="1"/>
    </location>
</feature>
<protein>
    <recommendedName>
        <fullName evidence="1">DUF6589 domain-containing protein</fullName>
    </recommendedName>
</protein>
<dbReference type="InterPro" id="IPR046496">
    <property type="entry name" value="DUF6589"/>
</dbReference>
<dbReference type="EMBL" id="KV419439">
    <property type="protein sequence ID" value="KZS88225.1"/>
    <property type="molecule type" value="Genomic_DNA"/>
</dbReference>
<organism evidence="2 3">
    <name type="scientific">Sistotremastrum niveocremeum HHB9708</name>
    <dbReference type="NCBI Taxonomy" id="1314777"/>
    <lineage>
        <taxon>Eukaryota</taxon>
        <taxon>Fungi</taxon>
        <taxon>Dikarya</taxon>
        <taxon>Basidiomycota</taxon>
        <taxon>Agaricomycotina</taxon>
        <taxon>Agaricomycetes</taxon>
        <taxon>Sistotremastrales</taxon>
        <taxon>Sistotremastraceae</taxon>
        <taxon>Sertulicium</taxon>
        <taxon>Sertulicium niveocremeum</taxon>
    </lineage>
</organism>
<evidence type="ECO:0000313" key="2">
    <source>
        <dbReference type="EMBL" id="KZS88225.1"/>
    </source>
</evidence>
<feature type="domain" description="DUF6589" evidence="1">
    <location>
        <begin position="351"/>
        <end position="463"/>
    </location>
</feature>
<evidence type="ECO:0000313" key="3">
    <source>
        <dbReference type="Proteomes" id="UP000076722"/>
    </source>
</evidence>
<sequence length="471" mass="53906">VTTLSNLLFVCNQATNYFALLLGLFLTIEGSSVRVITCLNKLGLSVSARTVDRLRTQLSDDAIEQARKLAQGSEPWMSVIDNLNIFVRKDQQRLGNENTMLNITNCALIKFPSSFRWEMFDVPKMLSLRGLRKHFDLSLLHLNSMEQQFLKDGFIAIIAQRLLEHCPGNQFWPGRLTTRQKCLDHLPKVRPLEPIKTETFPMGVFDVDEGSKRGVIDVLTEIQVRSGLEKAEMASRVRVVAGDLLTIMNLRRARNLRSDDVSIFERLSYIAEISQPFHTGMNAVTGILQTHFGDSNLNAASLSSHKELLNRKWDPKKANYSDAKALVGHSLIARLIDCLMCIYAAWGIDGDETQREEGDHVFAQSGLFMRDTLLFEMYDHGVRNGDPGLLWAVIKPWLYSFRGAKQQNYSRECLELLVRWETELTVEMREVLERAWFYNRVGLPGRFIAIDMYLEHLNYWIKVSTILTCLR</sequence>
<dbReference type="Proteomes" id="UP000076722">
    <property type="component" value="Unassembled WGS sequence"/>
</dbReference>